<evidence type="ECO:0000259" key="2">
    <source>
        <dbReference type="Pfam" id="PF11412"/>
    </source>
</evidence>
<reference evidence="3 4" key="1">
    <citation type="submission" date="2019-06" db="EMBL/GenBank/DDBJ databases">
        <title>A novel bacterium of genus Amaricoccus, isolated from marine sediment.</title>
        <authorList>
            <person name="Huang H."/>
            <person name="Mo K."/>
            <person name="Hu Y."/>
        </authorList>
    </citation>
    <scope>NUCLEOTIDE SEQUENCE [LARGE SCALE GENOMIC DNA]</scope>
    <source>
        <strain evidence="3 4">HB172011</strain>
    </source>
</reference>
<sequence length="295" mass="30450">MGPMFHAAPPSLIAPAFFAGLLAATALAGPHAAAAEAAPDGAAMVDGAARVSLIDGWRAPDGRVVAAISVRLAPGWHTYWRNPGDVGMPPSFDWGGSENLAGVAIDWPRPKLFEAFGDRSIGYDGDLVLPITLTPRDPSRPVDLSLDLAIGVCSDVCVPDQAKLSARFGPRPSDPDPAPIRAALADRPRTAAEAGVAEVTCDLAQGPDGLEMTATVTFDGPAKPGQMAVIESSQPGLWIGAPEARSRGRSLVARAPVEAKSAAIDRGDLRLTLVGDDDAIDIRGCGSARRASAAR</sequence>
<dbReference type="EMBL" id="VFRP01000004">
    <property type="protein sequence ID" value="TPE52110.1"/>
    <property type="molecule type" value="Genomic_DNA"/>
</dbReference>
<feature type="chain" id="PRO_5021411191" description="Thiol:disulfide interchange protein DsbD N-terminal domain-containing protein" evidence="1">
    <location>
        <begin position="29"/>
        <end position="295"/>
    </location>
</feature>
<keyword evidence="4" id="KW-1185">Reference proteome</keyword>
<dbReference type="OrthoDB" id="9811036at2"/>
<dbReference type="InterPro" id="IPR028250">
    <property type="entry name" value="DsbDN"/>
</dbReference>
<dbReference type="AlphaFoldDB" id="A0A501WUN5"/>
<protein>
    <recommendedName>
        <fullName evidence="2">Thiol:disulfide interchange protein DsbD N-terminal domain-containing protein</fullName>
    </recommendedName>
</protein>
<evidence type="ECO:0000313" key="3">
    <source>
        <dbReference type="EMBL" id="TPE52110.1"/>
    </source>
</evidence>
<gene>
    <name evidence="3" type="ORF">FJM51_06705</name>
</gene>
<comment type="caution">
    <text evidence="3">The sequence shown here is derived from an EMBL/GenBank/DDBJ whole genome shotgun (WGS) entry which is preliminary data.</text>
</comment>
<evidence type="ECO:0000256" key="1">
    <source>
        <dbReference type="SAM" id="SignalP"/>
    </source>
</evidence>
<feature type="signal peptide" evidence="1">
    <location>
        <begin position="1"/>
        <end position="28"/>
    </location>
</feature>
<proteinExistence type="predicted"/>
<dbReference type="Proteomes" id="UP000319255">
    <property type="component" value="Unassembled WGS sequence"/>
</dbReference>
<accession>A0A501WUN5</accession>
<dbReference type="Pfam" id="PF11412">
    <property type="entry name" value="DsbD_N"/>
    <property type="match status" value="1"/>
</dbReference>
<feature type="domain" description="Thiol:disulfide interchange protein DsbD N-terminal" evidence="2">
    <location>
        <begin position="60"/>
        <end position="165"/>
    </location>
</feature>
<name>A0A501WUN5_9RHOB</name>
<evidence type="ECO:0000313" key="4">
    <source>
        <dbReference type="Proteomes" id="UP000319255"/>
    </source>
</evidence>
<keyword evidence="1" id="KW-0732">Signal</keyword>
<organism evidence="3 4">
    <name type="scientific">Amaricoccus solimangrovi</name>
    <dbReference type="NCBI Taxonomy" id="2589815"/>
    <lineage>
        <taxon>Bacteria</taxon>
        <taxon>Pseudomonadati</taxon>
        <taxon>Pseudomonadota</taxon>
        <taxon>Alphaproteobacteria</taxon>
        <taxon>Rhodobacterales</taxon>
        <taxon>Paracoccaceae</taxon>
        <taxon>Amaricoccus</taxon>
    </lineage>
</organism>